<feature type="transmembrane region" description="Helical" evidence="8">
    <location>
        <begin position="167"/>
        <end position="190"/>
    </location>
</feature>
<dbReference type="PRINTS" id="PR00812">
    <property type="entry name" value="BCTERIALGSPF"/>
</dbReference>
<dbReference type="InterPro" id="IPR042094">
    <property type="entry name" value="T2SS_GspF_sf"/>
</dbReference>
<dbReference type="EMBL" id="MHSL01000019">
    <property type="protein sequence ID" value="OHA43703.1"/>
    <property type="molecule type" value="Genomic_DNA"/>
</dbReference>
<dbReference type="Proteomes" id="UP000176355">
    <property type="component" value="Unassembled WGS sequence"/>
</dbReference>
<feature type="domain" description="Type II secretion system protein GspF" evidence="9">
    <location>
        <begin position="272"/>
        <end position="393"/>
    </location>
</feature>
<feature type="transmembrane region" description="Helical" evidence="8">
    <location>
        <begin position="376"/>
        <end position="398"/>
    </location>
</feature>
<evidence type="ECO:0000313" key="11">
    <source>
        <dbReference type="Proteomes" id="UP000176355"/>
    </source>
</evidence>
<dbReference type="FunFam" id="1.20.81.30:FF:000001">
    <property type="entry name" value="Type II secretion system protein F"/>
    <property type="match status" value="1"/>
</dbReference>
<feature type="domain" description="Type II secretion system protein GspF" evidence="9">
    <location>
        <begin position="69"/>
        <end position="191"/>
    </location>
</feature>
<comment type="caution">
    <text evidence="10">The sequence shown here is derived from an EMBL/GenBank/DDBJ whole genome shotgun (WGS) entry which is preliminary data.</text>
</comment>
<name>A0A1G2P605_9BACT</name>
<evidence type="ECO:0000256" key="6">
    <source>
        <dbReference type="ARBA" id="ARBA00022989"/>
    </source>
</evidence>
<dbReference type="PANTHER" id="PTHR30012">
    <property type="entry name" value="GENERAL SECRETION PATHWAY PROTEIN"/>
    <property type="match status" value="1"/>
</dbReference>
<protein>
    <recommendedName>
        <fullName evidence="9">Type II secretion system protein GspF domain-containing protein</fullName>
    </recommendedName>
</protein>
<accession>A0A1G2P605</accession>
<dbReference type="InterPro" id="IPR018076">
    <property type="entry name" value="T2SS_GspF_dom"/>
</dbReference>
<sequence>MLFKYQAINQNGQPEQGDIEAINVEVAISSLQRRGLTLSKITPAESDSLFAKNISFLNHVSNKDVVMLSRQMSTLFEAQVSALRIFRLLSAEAEKPVIRKTLSAVADDLQSGSSIAKALAKHPKVFSEFYVSMVRVGEETGKLDQTLSYLADYLDRSYEVTSKAKNAMIYPAFVVVVFIGVMVLMLTKIIPSLTVILKESGQDIPIYTKAVIFVSDFLVNYGLFLLLGVIAGAAVLWRMTRTPSGRFALSQFKLKIPYIGDLYRKLYLSRLADNLHTMLASAIPIVRALEITSSVVGDEVYQAILLEVTDLVKSGSALSDAMSRYPEIPGILVQMSKVGEESGELGNVLKTLAKFYQREVTNAVDTMIGLIEPAMIIALAVGVGFLLTAVLMPIYNIAGGIQ</sequence>
<dbReference type="PANTHER" id="PTHR30012:SF7">
    <property type="entry name" value="PROTEIN TRANSPORT PROTEIN HOFC HOMOLOG"/>
    <property type="match status" value="1"/>
</dbReference>
<keyword evidence="4" id="KW-0997">Cell inner membrane</keyword>
<keyword evidence="5 8" id="KW-0812">Transmembrane</keyword>
<evidence type="ECO:0000256" key="2">
    <source>
        <dbReference type="ARBA" id="ARBA00005745"/>
    </source>
</evidence>
<keyword evidence="3" id="KW-1003">Cell membrane</keyword>
<dbReference type="Gene3D" id="1.20.81.30">
    <property type="entry name" value="Type II secretion system (T2SS), domain F"/>
    <property type="match status" value="2"/>
</dbReference>
<dbReference type="AlphaFoldDB" id="A0A1G2P605"/>
<evidence type="ECO:0000256" key="7">
    <source>
        <dbReference type="ARBA" id="ARBA00023136"/>
    </source>
</evidence>
<dbReference type="GO" id="GO:0005886">
    <property type="term" value="C:plasma membrane"/>
    <property type="evidence" value="ECO:0007669"/>
    <property type="project" value="UniProtKB-SubCell"/>
</dbReference>
<proteinExistence type="inferred from homology"/>
<evidence type="ECO:0000256" key="4">
    <source>
        <dbReference type="ARBA" id="ARBA00022519"/>
    </source>
</evidence>
<evidence type="ECO:0000259" key="9">
    <source>
        <dbReference type="Pfam" id="PF00482"/>
    </source>
</evidence>
<keyword evidence="6 8" id="KW-1133">Transmembrane helix</keyword>
<comment type="subcellular location">
    <subcellularLocation>
        <location evidence="1">Cell inner membrane</location>
        <topology evidence="1">Multi-pass membrane protein</topology>
    </subcellularLocation>
</comment>
<dbReference type="STRING" id="1802333.A3G03_02525"/>
<evidence type="ECO:0000256" key="5">
    <source>
        <dbReference type="ARBA" id="ARBA00022692"/>
    </source>
</evidence>
<comment type="similarity">
    <text evidence="2">Belongs to the GSP F family.</text>
</comment>
<evidence type="ECO:0000256" key="1">
    <source>
        <dbReference type="ARBA" id="ARBA00004429"/>
    </source>
</evidence>
<evidence type="ECO:0000256" key="3">
    <source>
        <dbReference type="ARBA" id="ARBA00022475"/>
    </source>
</evidence>
<dbReference type="Pfam" id="PF00482">
    <property type="entry name" value="T2SSF"/>
    <property type="match status" value="2"/>
</dbReference>
<dbReference type="InterPro" id="IPR003004">
    <property type="entry name" value="GspF/PilC"/>
</dbReference>
<feature type="transmembrane region" description="Helical" evidence="8">
    <location>
        <begin position="210"/>
        <end position="237"/>
    </location>
</feature>
<organism evidence="10 11">
    <name type="scientific">Candidatus Taylorbacteria bacterium RIFCSPLOWO2_12_FULL_44_15c</name>
    <dbReference type="NCBI Taxonomy" id="1802333"/>
    <lineage>
        <taxon>Bacteria</taxon>
        <taxon>Candidatus Tayloriibacteriota</taxon>
    </lineage>
</organism>
<keyword evidence="7 8" id="KW-0472">Membrane</keyword>
<gene>
    <name evidence="10" type="ORF">A3G03_02525</name>
</gene>
<evidence type="ECO:0000256" key="8">
    <source>
        <dbReference type="SAM" id="Phobius"/>
    </source>
</evidence>
<dbReference type="GO" id="GO:0015628">
    <property type="term" value="P:protein secretion by the type II secretion system"/>
    <property type="evidence" value="ECO:0007669"/>
    <property type="project" value="TreeGrafter"/>
</dbReference>
<evidence type="ECO:0000313" key="10">
    <source>
        <dbReference type="EMBL" id="OHA43703.1"/>
    </source>
</evidence>
<reference evidence="10 11" key="1">
    <citation type="journal article" date="2016" name="Nat. Commun.">
        <title>Thousands of microbial genomes shed light on interconnected biogeochemical processes in an aquifer system.</title>
        <authorList>
            <person name="Anantharaman K."/>
            <person name="Brown C.T."/>
            <person name="Hug L.A."/>
            <person name="Sharon I."/>
            <person name="Castelle C.J."/>
            <person name="Probst A.J."/>
            <person name="Thomas B.C."/>
            <person name="Singh A."/>
            <person name="Wilkins M.J."/>
            <person name="Karaoz U."/>
            <person name="Brodie E.L."/>
            <person name="Williams K.H."/>
            <person name="Hubbard S.S."/>
            <person name="Banfield J.F."/>
        </authorList>
    </citation>
    <scope>NUCLEOTIDE SEQUENCE [LARGE SCALE GENOMIC DNA]</scope>
</reference>